<evidence type="ECO:0000313" key="2">
    <source>
        <dbReference type="EMBL" id="MEX1663903.1"/>
    </source>
</evidence>
<organism evidence="2 3">
    <name type="scientific">Zhongshania arctica</name>
    <dbReference type="NCBI Taxonomy" id="3238302"/>
    <lineage>
        <taxon>Bacteria</taxon>
        <taxon>Pseudomonadati</taxon>
        <taxon>Pseudomonadota</taxon>
        <taxon>Gammaproteobacteria</taxon>
        <taxon>Cellvibrionales</taxon>
        <taxon>Spongiibacteraceae</taxon>
        <taxon>Zhongshania</taxon>
    </lineage>
</organism>
<evidence type="ECO:0000256" key="1">
    <source>
        <dbReference type="SAM" id="Phobius"/>
    </source>
</evidence>
<sequence>MILKNHVLAACSVFVFIFCFIAGWWVIAGLVPPLSPSATAEEVAAFYQGNQLRIQIGIALAMSSVAYIIPMASALGYQLRRIEDSKPMLANAQLACATATVAIVTVALIIWSVAAYRPDRPIEITYLLNDLAWIGFTMPVSGIVVWMLCVGLCVFSDKASKPIFPRWAGYLSLFCATLTLPGFPVVIFQSGPLAWNGLLSFWIALTAAITWMTAMSFLTIRAAITESNNSASLAT</sequence>
<feature type="transmembrane region" description="Helical" evidence="1">
    <location>
        <begin position="7"/>
        <end position="27"/>
    </location>
</feature>
<keyword evidence="1" id="KW-0812">Transmembrane</keyword>
<gene>
    <name evidence="2" type="ORF">AB4875_00315</name>
</gene>
<feature type="transmembrane region" description="Helical" evidence="1">
    <location>
        <begin position="89"/>
        <end position="111"/>
    </location>
</feature>
<evidence type="ECO:0000313" key="3">
    <source>
        <dbReference type="Proteomes" id="UP001557484"/>
    </source>
</evidence>
<feature type="transmembrane region" description="Helical" evidence="1">
    <location>
        <begin position="131"/>
        <end position="155"/>
    </location>
</feature>
<proteinExistence type="predicted"/>
<protein>
    <recommendedName>
        <fullName evidence="4">DUF998 domain-containing protein</fullName>
    </recommendedName>
</protein>
<accession>A0ABV3TQM6</accession>
<evidence type="ECO:0008006" key="4">
    <source>
        <dbReference type="Google" id="ProtNLM"/>
    </source>
</evidence>
<dbReference type="EMBL" id="JBFRYB010000001">
    <property type="protein sequence ID" value="MEX1663903.1"/>
    <property type="molecule type" value="Genomic_DNA"/>
</dbReference>
<name>A0ABV3TQM6_9GAMM</name>
<feature type="transmembrane region" description="Helical" evidence="1">
    <location>
        <begin position="56"/>
        <end position="77"/>
    </location>
</feature>
<keyword evidence="3" id="KW-1185">Reference proteome</keyword>
<dbReference type="RefSeq" id="WP_368374032.1">
    <property type="nucleotide sequence ID" value="NZ_JBFRYB010000001.1"/>
</dbReference>
<keyword evidence="1" id="KW-1133">Transmembrane helix</keyword>
<dbReference type="Proteomes" id="UP001557484">
    <property type="component" value="Unassembled WGS sequence"/>
</dbReference>
<reference evidence="2 3" key="1">
    <citation type="journal article" date="2011" name="Int. J. Syst. Evol. Microbiol.">
        <title>Zhongshania antarctica gen. nov., sp. nov. and Zhongshania guokunii sp. nov., gammaproteobacteria respectively isolated from coastal attached (fast) ice and surface seawater of the Antarctic.</title>
        <authorList>
            <person name="Li H.J."/>
            <person name="Zhang X.Y."/>
            <person name="Chen C.X."/>
            <person name="Zhang Y.J."/>
            <person name="Gao Z.M."/>
            <person name="Yu Y."/>
            <person name="Chen X.L."/>
            <person name="Chen B."/>
            <person name="Zhang Y.Z."/>
        </authorList>
    </citation>
    <scope>NUCLEOTIDE SEQUENCE [LARGE SCALE GENOMIC DNA]</scope>
    <source>
        <strain evidence="2 3">R06B22</strain>
    </source>
</reference>
<feature type="transmembrane region" description="Helical" evidence="1">
    <location>
        <begin position="167"/>
        <end position="187"/>
    </location>
</feature>
<feature type="transmembrane region" description="Helical" evidence="1">
    <location>
        <begin position="199"/>
        <end position="220"/>
    </location>
</feature>
<comment type="caution">
    <text evidence="2">The sequence shown here is derived from an EMBL/GenBank/DDBJ whole genome shotgun (WGS) entry which is preliminary data.</text>
</comment>
<keyword evidence="1" id="KW-0472">Membrane</keyword>